<comment type="subcellular location">
    <subcellularLocation>
        <location evidence="1">Cytoplasm</location>
    </subcellularLocation>
</comment>
<dbReference type="Gene3D" id="1.20.120.520">
    <property type="entry name" value="nmb1532 protein domain like"/>
    <property type="match status" value="1"/>
</dbReference>
<sequence>MMKNKSIEILVNENFVYAKVLDYFGVQYYKSKNKTLQQVCQEHKINIGQLLEVIERAQHPATIEASELKKFPARLIISYLKHAHELFIKDRLPFILKQIDSLNAPLDQNLVNDLKMIIPMFVDDFIHHIYEEEDRLFSYIHDLECFIIGKTTSSKILINIDAFSIQEFALHHGDSDDEMKGIRGITNEYKTDDIDDIQLKVIFKELQAFDQELTKHAHIENNVLFPKALMLEKQAKEKLQITYSQN</sequence>
<proteinExistence type="predicted"/>
<dbReference type="Proteomes" id="UP001062165">
    <property type="component" value="Chromosome"/>
</dbReference>
<evidence type="ECO:0000256" key="1">
    <source>
        <dbReference type="ARBA" id="ARBA00004496"/>
    </source>
</evidence>
<protein>
    <submittedName>
        <fullName evidence="2">Iron-sulfur cluster repair di-iron protein</fullName>
    </submittedName>
</protein>
<dbReference type="PANTHER" id="PTHR36438">
    <property type="entry name" value="IRON-SULFUR CLUSTER REPAIR PROTEIN YTFE"/>
    <property type="match status" value="1"/>
</dbReference>
<dbReference type="RefSeq" id="WP_263052192.1">
    <property type="nucleotide sequence ID" value="NZ_CP106735.1"/>
</dbReference>
<name>A0ABY6D2T2_9BACT</name>
<dbReference type="PANTHER" id="PTHR36438:SF1">
    <property type="entry name" value="IRON-SULFUR CLUSTER REPAIR PROTEIN YTFE"/>
    <property type="match status" value="1"/>
</dbReference>
<keyword evidence="3" id="KW-1185">Reference proteome</keyword>
<accession>A0ABY6D2T2</accession>
<dbReference type="InterPro" id="IPR019903">
    <property type="entry name" value="RIC_family"/>
</dbReference>
<dbReference type="EMBL" id="CP106735">
    <property type="protein sequence ID" value="UXX80462.1"/>
    <property type="molecule type" value="Genomic_DNA"/>
</dbReference>
<organism evidence="2 3">
    <name type="scientific">Reichenbachiella carrageenanivorans</name>
    <dbReference type="NCBI Taxonomy" id="2979869"/>
    <lineage>
        <taxon>Bacteria</taxon>
        <taxon>Pseudomonadati</taxon>
        <taxon>Bacteroidota</taxon>
        <taxon>Cytophagia</taxon>
        <taxon>Cytophagales</taxon>
        <taxon>Reichenbachiellaceae</taxon>
        <taxon>Reichenbachiella</taxon>
    </lineage>
</organism>
<gene>
    <name evidence="2" type="ORF">N7E81_05030</name>
</gene>
<evidence type="ECO:0000313" key="2">
    <source>
        <dbReference type="EMBL" id="UXX80462.1"/>
    </source>
</evidence>
<reference evidence="2" key="1">
    <citation type="submission" date="2022-10" db="EMBL/GenBank/DDBJ databases">
        <title>Comparative genomics and taxonomic characterization of three novel marine species of genus Reichenbachiella exhibiting antioxidant and polysaccharide degradation activities.</title>
        <authorList>
            <person name="Muhammad N."/>
            <person name="Lee Y.-J."/>
            <person name="Ko J."/>
            <person name="Kim S.-G."/>
        </authorList>
    </citation>
    <scope>NUCLEOTIDE SEQUENCE</scope>
    <source>
        <strain evidence="2">Wsw4-B4</strain>
    </source>
</reference>
<evidence type="ECO:0000313" key="3">
    <source>
        <dbReference type="Proteomes" id="UP001062165"/>
    </source>
</evidence>